<sequence length="64" mass="7202">SVNSVIMVTHNVEEAVQLSDRIVVLSNKPATVKKIISIKAKRPRDKRSEIIADKMDEIYAILAR</sequence>
<gene>
    <name evidence="2" type="ORF">B2A_08415</name>
</gene>
<evidence type="ECO:0000256" key="1">
    <source>
        <dbReference type="ARBA" id="ARBA00022448"/>
    </source>
</evidence>
<name>T0ZS73_9ZZZZ</name>
<organism evidence="2">
    <name type="scientific">mine drainage metagenome</name>
    <dbReference type="NCBI Taxonomy" id="410659"/>
    <lineage>
        <taxon>unclassified sequences</taxon>
        <taxon>metagenomes</taxon>
        <taxon>ecological metagenomes</taxon>
    </lineage>
</organism>
<dbReference type="PANTHER" id="PTHR42788">
    <property type="entry name" value="TAURINE IMPORT ATP-BINDING PROTEIN-RELATED"/>
    <property type="match status" value="1"/>
</dbReference>
<dbReference type="InterPro" id="IPR027417">
    <property type="entry name" value="P-loop_NTPase"/>
</dbReference>
<dbReference type="EMBL" id="AUZZ01006062">
    <property type="protein sequence ID" value="EQD47518.1"/>
    <property type="molecule type" value="Genomic_DNA"/>
</dbReference>
<evidence type="ECO:0000313" key="2">
    <source>
        <dbReference type="EMBL" id="EQD47518.1"/>
    </source>
</evidence>
<accession>T0ZS73</accession>
<dbReference type="InterPro" id="IPR050166">
    <property type="entry name" value="ABC_transporter_ATP-bind"/>
</dbReference>
<feature type="non-terminal residue" evidence="2">
    <location>
        <position position="1"/>
    </location>
</feature>
<reference evidence="2" key="2">
    <citation type="journal article" date="2014" name="ISME J.">
        <title>Microbial stratification in low pH oxic and suboxic macroscopic growths along an acid mine drainage.</title>
        <authorList>
            <person name="Mendez-Garcia C."/>
            <person name="Mesa V."/>
            <person name="Sprenger R.R."/>
            <person name="Richter M."/>
            <person name="Diez M.S."/>
            <person name="Solano J."/>
            <person name="Bargiela R."/>
            <person name="Golyshina O.V."/>
            <person name="Manteca A."/>
            <person name="Ramos J.L."/>
            <person name="Gallego J.R."/>
            <person name="Llorente I."/>
            <person name="Martins Dos Santos V.A."/>
            <person name="Jensen O.N."/>
            <person name="Pelaez A.I."/>
            <person name="Sanchez J."/>
            <person name="Ferrer M."/>
        </authorList>
    </citation>
    <scope>NUCLEOTIDE SEQUENCE</scope>
</reference>
<keyword evidence="1" id="KW-0813">Transport</keyword>
<comment type="caution">
    <text evidence="2">The sequence shown here is derived from an EMBL/GenBank/DDBJ whole genome shotgun (WGS) entry which is preliminary data.</text>
</comment>
<dbReference type="PANTHER" id="PTHR42788:SF13">
    <property type="entry name" value="ALIPHATIC SULFONATES IMPORT ATP-BINDING PROTEIN SSUB"/>
    <property type="match status" value="1"/>
</dbReference>
<reference evidence="2" key="1">
    <citation type="submission" date="2013-08" db="EMBL/GenBank/DDBJ databases">
        <authorList>
            <person name="Mendez C."/>
            <person name="Richter M."/>
            <person name="Ferrer M."/>
            <person name="Sanchez J."/>
        </authorList>
    </citation>
    <scope>NUCLEOTIDE SEQUENCE</scope>
</reference>
<protein>
    <submittedName>
        <fullName evidence="2">ABC transporter ATP-binding protein</fullName>
    </submittedName>
</protein>
<dbReference type="SUPFAM" id="SSF52540">
    <property type="entry name" value="P-loop containing nucleoside triphosphate hydrolases"/>
    <property type="match status" value="1"/>
</dbReference>
<keyword evidence="2" id="KW-0067">ATP-binding</keyword>
<dbReference type="GO" id="GO:0005524">
    <property type="term" value="F:ATP binding"/>
    <property type="evidence" value="ECO:0007669"/>
    <property type="project" value="UniProtKB-KW"/>
</dbReference>
<keyword evidence="2" id="KW-0547">Nucleotide-binding</keyword>
<dbReference type="AlphaFoldDB" id="T0ZS73"/>
<proteinExistence type="predicted"/>